<dbReference type="SUPFAM" id="SSF50156">
    <property type="entry name" value="PDZ domain-like"/>
    <property type="match status" value="1"/>
</dbReference>
<gene>
    <name evidence="4" type="ORF">KL86DYS2_12393</name>
</gene>
<sequence length="505" mass="57729">MKAKSIFLLAIVFFTPFFIACDDDDNGRKATEIKNSTVNEWIYEDMNLYYYWRDKMPAKRFVDFTVNPYDFFDNLLYPFNSTTYDGDRFSWIQSSYVDLMNALSGVSSNEIGFDYIPKLLTQEGSNVIFIVTYIKKGTKAESSGLKRGDVINKVDGIVLNTKNWSELLYKNKSSYKLEGLNFSGSITIEPTAKYNENPIYLEKVFTEGSKKIGYVIYNQFIMDNGDDSYIYDKQLADIFTKYNAENVTYLVLDLRYNLGGYTSCATNLASALIPNRDTQKKFNYKEFNNVLNDYVKKEFSDQEYDLFINEYFEDNIKKTDDKGKVTNMGSIPNYGNKITKLYVLVGENTASSSELVINGLRPFMKDKIFLIGETTSGKNVGSFTLTDENNKNNKWGMQPIVFKSFNEDKQSDYAAGFTPGDQIQGTKIYEFSNILADGLKPLGDKDEPLLAYAISDATGKSKSTFTKRLQTPPSLGKLLRPESDYRMVQKNFLIKKLMIKRALAY</sequence>
<dbReference type="InterPro" id="IPR036034">
    <property type="entry name" value="PDZ_sf"/>
</dbReference>
<evidence type="ECO:0000259" key="3">
    <source>
        <dbReference type="Pfam" id="PF18294"/>
    </source>
</evidence>
<evidence type="ECO:0000313" key="4">
    <source>
        <dbReference type="EMBL" id="SBW03195.1"/>
    </source>
</evidence>
<accession>A0A212JV89</accession>
<dbReference type="InterPro" id="IPR029045">
    <property type="entry name" value="ClpP/crotonase-like_dom_sf"/>
</dbReference>
<dbReference type="Pfam" id="PF18294">
    <property type="entry name" value="Pept_S41_N"/>
    <property type="match status" value="1"/>
</dbReference>
<reference evidence="4" key="1">
    <citation type="submission" date="2016-04" db="EMBL/GenBank/DDBJ databases">
        <authorList>
            <person name="Evans L.H."/>
            <person name="Alamgir A."/>
            <person name="Owens N."/>
            <person name="Weber N.D."/>
            <person name="Virtaneva K."/>
            <person name="Barbian K."/>
            <person name="Babar A."/>
            <person name="Rosenke K."/>
        </authorList>
    </citation>
    <scope>NUCLEOTIDE SEQUENCE</scope>
    <source>
        <strain evidence="4">86-2</strain>
    </source>
</reference>
<feature type="domain" description="Tail specific protease" evidence="2">
    <location>
        <begin position="211"/>
        <end position="411"/>
    </location>
</feature>
<dbReference type="GO" id="GO:0004175">
    <property type="term" value="F:endopeptidase activity"/>
    <property type="evidence" value="ECO:0007669"/>
    <property type="project" value="TreeGrafter"/>
</dbReference>
<keyword evidence="1" id="KW-0732">Signal</keyword>
<dbReference type="Gene3D" id="3.90.226.10">
    <property type="entry name" value="2-enoyl-CoA Hydratase, Chain A, domain 1"/>
    <property type="match status" value="1"/>
</dbReference>
<evidence type="ECO:0000259" key="2">
    <source>
        <dbReference type="Pfam" id="PF03572"/>
    </source>
</evidence>
<dbReference type="InterPro" id="IPR005151">
    <property type="entry name" value="Tail-specific_protease"/>
</dbReference>
<dbReference type="PANTHER" id="PTHR32060:SF30">
    <property type="entry name" value="CARBOXY-TERMINAL PROCESSING PROTEASE CTPA"/>
    <property type="match status" value="1"/>
</dbReference>
<dbReference type="Gene3D" id="2.30.42.10">
    <property type="match status" value="1"/>
</dbReference>
<feature type="signal peptide" evidence="1">
    <location>
        <begin position="1"/>
        <end position="20"/>
    </location>
</feature>
<feature type="domain" description="Peptidase S41 N-terminal" evidence="3">
    <location>
        <begin position="38"/>
        <end position="91"/>
    </location>
</feature>
<dbReference type="SUPFAM" id="SSF52096">
    <property type="entry name" value="ClpP/crotonase"/>
    <property type="match status" value="1"/>
</dbReference>
<dbReference type="AlphaFoldDB" id="A0A212JV89"/>
<dbReference type="InterPro" id="IPR041613">
    <property type="entry name" value="Pept_S41_N"/>
</dbReference>
<name>A0A212JV89_9BACT</name>
<dbReference type="GO" id="GO:0006508">
    <property type="term" value="P:proteolysis"/>
    <property type="evidence" value="ECO:0007669"/>
    <property type="project" value="InterPro"/>
</dbReference>
<dbReference type="Pfam" id="PF03572">
    <property type="entry name" value="Peptidase_S41"/>
    <property type="match status" value="1"/>
</dbReference>
<dbReference type="PANTHER" id="PTHR32060">
    <property type="entry name" value="TAIL-SPECIFIC PROTEASE"/>
    <property type="match status" value="1"/>
</dbReference>
<dbReference type="GO" id="GO:0007165">
    <property type="term" value="P:signal transduction"/>
    <property type="evidence" value="ECO:0007669"/>
    <property type="project" value="TreeGrafter"/>
</dbReference>
<dbReference type="CDD" id="cd07561">
    <property type="entry name" value="Peptidase_S41_CPP_like"/>
    <property type="match status" value="1"/>
</dbReference>
<evidence type="ECO:0000256" key="1">
    <source>
        <dbReference type="SAM" id="SignalP"/>
    </source>
</evidence>
<dbReference type="Gene3D" id="3.30.750.170">
    <property type="match status" value="1"/>
</dbReference>
<protein>
    <submittedName>
        <fullName evidence="4">Putative Peptidase S41</fullName>
    </submittedName>
</protein>
<feature type="chain" id="PRO_5012736073" evidence="1">
    <location>
        <begin position="21"/>
        <end position="505"/>
    </location>
</feature>
<dbReference type="GO" id="GO:0008236">
    <property type="term" value="F:serine-type peptidase activity"/>
    <property type="evidence" value="ECO:0007669"/>
    <property type="project" value="InterPro"/>
</dbReference>
<organism evidence="4">
    <name type="scientific">uncultured Dysgonomonas sp</name>
    <dbReference type="NCBI Taxonomy" id="206096"/>
    <lineage>
        <taxon>Bacteria</taxon>
        <taxon>Pseudomonadati</taxon>
        <taxon>Bacteroidota</taxon>
        <taxon>Bacteroidia</taxon>
        <taxon>Bacteroidales</taxon>
        <taxon>Dysgonomonadaceae</taxon>
        <taxon>Dysgonomonas</taxon>
        <taxon>environmental samples</taxon>
    </lineage>
</organism>
<dbReference type="EMBL" id="FLUL01000001">
    <property type="protein sequence ID" value="SBW03195.1"/>
    <property type="molecule type" value="Genomic_DNA"/>
</dbReference>
<dbReference type="GO" id="GO:0030288">
    <property type="term" value="C:outer membrane-bounded periplasmic space"/>
    <property type="evidence" value="ECO:0007669"/>
    <property type="project" value="TreeGrafter"/>
</dbReference>
<proteinExistence type="predicted"/>
<dbReference type="PROSITE" id="PS51257">
    <property type="entry name" value="PROKAR_LIPOPROTEIN"/>
    <property type="match status" value="1"/>
</dbReference>
<dbReference type="RefSeq" id="WP_291026666.1">
    <property type="nucleotide sequence ID" value="NZ_CALESN010000128.1"/>
</dbReference>